<proteinExistence type="predicted"/>
<dbReference type="OrthoDB" id="3681559at2"/>
<dbReference type="EMBL" id="CP015515">
    <property type="protein sequence ID" value="AND15371.1"/>
    <property type="molecule type" value="Genomic_DNA"/>
</dbReference>
<dbReference type="KEGG" id="rtn:A6122_0207"/>
<reference evidence="2 3" key="1">
    <citation type="submission" date="2016-05" db="EMBL/GenBank/DDBJ databases">
        <title>Complete genome sequence of Rathayibacter tritici NCPPB 1953.</title>
        <authorList>
            <person name="Park J."/>
            <person name="Lee H.-H."/>
            <person name="Lee S.-W."/>
            <person name="Seo Y.-S."/>
        </authorList>
    </citation>
    <scope>NUCLEOTIDE SEQUENCE [LARGE SCALE GENOMIC DNA]</scope>
    <source>
        <strain evidence="2 3">NCPPB 1953</strain>
    </source>
</reference>
<accession>A0A169BS93</accession>
<organism evidence="2 3">
    <name type="scientific">Rathayibacter tritici</name>
    <dbReference type="NCBI Taxonomy" id="33888"/>
    <lineage>
        <taxon>Bacteria</taxon>
        <taxon>Bacillati</taxon>
        <taxon>Actinomycetota</taxon>
        <taxon>Actinomycetes</taxon>
        <taxon>Micrococcales</taxon>
        <taxon>Microbacteriaceae</taxon>
        <taxon>Rathayibacter</taxon>
    </lineage>
</organism>
<dbReference type="InterPro" id="IPR032710">
    <property type="entry name" value="NTF2-like_dom_sf"/>
</dbReference>
<dbReference type="Proteomes" id="UP000077071">
    <property type="component" value="Chromosome"/>
</dbReference>
<dbReference type="InterPro" id="IPR037401">
    <property type="entry name" value="SnoaL-like"/>
</dbReference>
<name>A0A169BS93_9MICO</name>
<dbReference type="RefSeq" id="WP_068250547.1">
    <property type="nucleotide sequence ID" value="NZ_CP015515.1"/>
</dbReference>
<dbReference type="SUPFAM" id="SSF54427">
    <property type="entry name" value="NTF2-like"/>
    <property type="match status" value="1"/>
</dbReference>
<feature type="domain" description="SnoaL-like" evidence="1">
    <location>
        <begin position="10"/>
        <end position="121"/>
    </location>
</feature>
<evidence type="ECO:0000313" key="3">
    <source>
        <dbReference type="Proteomes" id="UP000077071"/>
    </source>
</evidence>
<gene>
    <name evidence="2" type="ORF">A6122_0207</name>
</gene>
<dbReference type="Gene3D" id="3.10.450.50">
    <property type="match status" value="1"/>
</dbReference>
<dbReference type="STRING" id="33888.A6122_0207"/>
<keyword evidence="3" id="KW-1185">Reference proteome</keyword>
<dbReference type="Pfam" id="PF12680">
    <property type="entry name" value="SnoaL_2"/>
    <property type="match status" value="1"/>
</dbReference>
<dbReference type="AlphaFoldDB" id="A0A169BS93"/>
<evidence type="ECO:0000313" key="2">
    <source>
        <dbReference type="EMBL" id="AND15371.1"/>
    </source>
</evidence>
<dbReference type="PATRIC" id="fig|33888.3.peg.243"/>
<sequence length="133" mass="14777">METPHFAAAVTAFVTALDGRIDQGITAFPDLFDHDAVIDVPFDGSGDPQPITGRQAIQVMAAGLEGFLWFDEVTFHAVRATEDPAVVVCEYEAVLRRADRDGRLRRRYISVITLREGRISHLREYGGPFMPTN</sequence>
<evidence type="ECO:0000259" key="1">
    <source>
        <dbReference type="Pfam" id="PF12680"/>
    </source>
</evidence>
<protein>
    <recommendedName>
        <fullName evidence="1">SnoaL-like domain-containing protein</fullName>
    </recommendedName>
</protein>